<dbReference type="EC" id="2.4.2.18" evidence="5"/>
<dbReference type="SUPFAM" id="SSF47648">
    <property type="entry name" value="Nucleoside phosphorylase/phosphoribosyltransferase N-terminal domain"/>
    <property type="match status" value="1"/>
</dbReference>
<dbReference type="PANTHER" id="PTHR43285:SF2">
    <property type="entry name" value="ANTHRANILATE PHOSPHORIBOSYLTRANSFERASE"/>
    <property type="match status" value="1"/>
</dbReference>
<dbReference type="AlphaFoldDB" id="A0A1W1EJ92"/>
<dbReference type="PANTHER" id="PTHR43285">
    <property type="entry name" value="ANTHRANILATE PHOSPHORIBOSYLTRANSFERASE"/>
    <property type="match status" value="1"/>
</dbReference>
<dbReference type="InterPro" id="IPR035902">
    <property type="entry name" value="Nuc_phospho_transferase"/>
</dbReference>
<dbReference type="SUPFAM" id="SSF52418">
    <property type="entry name" value="Nucleoside phosphorylase/phosphoribosyltransferase catalytic domain"/>
    <property type="match status" value="1"/>
</dbReference>
<dbReference type="Gene3D" id="3.40.1030.10">
    <property type="entry name" value="Nucleoside phosphorylase/phosphoribosyltransferase catalytic domain"/>
    <property type="match status" value="1"/>
</dbReference>
<reference evidence="5" key="1">
    <citation type="submission" date="2016-10" db="EMBL/GenBank/DDBJ databases">
        <authorList>
            <person name="de Groot N.N."/>
        </authorList>
    </citation>
    <scope>NUCLEOTIDE SEQUENCE</scope>
</reference>
<dbReference type="GO" id="GO:0004048">
    <property type="term" value="F:anthranilate phosphoribosyltransferase activity"/>
    <property type="evidence" value="ECO:0007669"/>
    <property type="project" value="UniProtKB-EC"/>
</dbReference>
<keyword evidence="2 5" id="KW-0808">Transferase</keyword>
<dbReference type="GO" id="GO:0005829">
    <property type="term" value="C:cytosol"/>
    <property type="evidence" value="ECO:0007669"/>
    <property type="project" value="TreeGrafter"/>
</dbReference>
<name>A0A1W1EJ92_9ZZZZ</name>
<dbReference type="InterPro" id="IPR036320">
    <property type="entry name" value="Glycosyl_Trfase_fam3_N_dom_sf"/>
</dbReference>
<organism evidence="5">
    <name type="scientific">hydrothermal vent metagenome</name>
    <dbReference type="NCBI Taxonomy" id="652676"/>
    <lineage>
        <taxon>unclassified sequences</taxon>
        <taxon>metagenomes</taxon>
        <taxon>ecological metagenomes</taxon>
    </lineage>
</organism>
<dbReference type="GO" id="GO:0000162">
    <property type="term" value="P:L-tryptophan biosynthetic process"/>
    <property type="evidence" value="ECO:0007669"/>
    <property type="project" value="InterPro"/>
</dbReference>
<evidence type="ECO:0000256" key="1">
    <source>
        <dbReference type="ARBA" id="ARBA00022676"/>
    </source>
</evidence>
<dbReference type="InterPro" id="IPR017459">
    <property type="entry name" value="Glycosyl_Trfase_fam3_N_dom"/>
</dbReference>
<accession>A0A1W1EJ92</accession>
<protein>
    <submittedName>
        <fullName evidence="5">Anthranilate phosphoribosyltransferase like</fullName>
        <ecNumber evidence="5">2.4.2.18</ecNumber>
    </submittedName>
</protein>
<evidence type="ECO:0000256" key="2">
    <source>
        <dbReference type="ARBA" id="ARBA00022679"/>
    </source>
</evidence>
<sequence>MDFFKYIHAVGTGVKGNRDLTFEESKDMMKQILNQEIPSEQISAFLLGWRLKPETIIEFKGAIEACDEFITPIKVANSLELGYPFDGKAKNPYILPLVGKVLEEKNINLVVTGDNLTPAKGGITIKDISSEIEFNSNIKYFDRADFFKEMSELTEIRMRLGLRTGINTIEKLPKVANSDYAITGVFHKPYVEKYNKIFSSRYKQFALIQGNEGTPELFSKGRLWIANSNGELQEFIIDPKDYGINYSKSWNKISLEESIAQIENPSDEFLKLAKLNASIYMFVTQNSNSIEEAYEILS</sequence>
<dbReference type="Gene3D" id="1.20.970.10">
    <property type="entry name" value="Transferase, Pyrimidine Nucleoside Phosphorylase, Chain C"/>
    <property type="match status" value="1"/>
</dbReference>
<dbReference type="Pfam" id="PF00591">
    <property type="entry name" value="Glycos_transf_3"/>
    <property type="match status" value="1"/>
</dbReference>
<dbReference type="Pfam" id="PF02885">
    <property type="entry name" value="Glycos_trans_3N"/>
    <property type="match status" value="1"/>
</dbReference>
<proteinExistence type="predicted"/>
<evidence type="ECO:0000259" key="3">
    <source>
        <dbReference type="Pfam" id="PF00591"/>
    </source>
</evidence>
<feature type="domain" description="Glycosyl transferase family 3" evidence="3">
    <location>
        <begin position="146"/>
        <end position="295"/>
    </location>
</feature>
<dbReference type="InterPro" id="IPR005940">
    <property type="entry name" value="Anthranilate_Pribosyl_Tfrase"/>
</dbReference>
<evidence type="ECO:0000313" key="5">
    <source>
        <dbReference type="EMBL" id="SHO80951.1"/>
    </source>
</evidence>
<dbReference type="EMBL" id="FRYL01000023">
    <property type="protein sequence ID" value="SHO80951.1"/>
    <property type="molecule type" value="Genomic_DNA"/>
</dbReference>
<dbReference type="InterPro" id="IPR000312">
    <property type="entry name" value="Glycosyl_Trfase_fam3"/>
</dbReference>
<gene>
    <name evidence="5" type="ORF">MNB_SV-15-3</name>
</gene>
<feature type="domain" description="Glycosyl transferase family 3 N-terminal" evidence="4">
    <location>
        <begin position="7"/>
        <end position="67"/>
    </location>
</feature>
<evidence type="ECO:0000259" key="4">
    <source>
        <dbReference type="Pfam" id="PF02885"/>
    </source>
</evidence>
<keyword evidence="1 5" id="KW-0328">Glycosyltransferase</keyword>